<feature type="region of interest" description="Disordered" evidence="1">
    <location>
        <begin position="303"/>
        <end position="361"/>
    </location>
</feature>
<evidence type="ECO:0008006" key="5">
    <source>
        <dbReference type="Google" id="ProtNLM"/>
    </source>
</evidence>
<dbReference type="Pfam" id="PF14309">
    <property type="entry name" value="DUF4378"/>
    <property type="match status" value="1"/>
</dbReference>
<organism evidence="4">
    <name type="scientific">Davidia involucrata</name>
    <name type="common">Dove tree</name>
    <dbReference type="NCBI Taxonomy" id="16924"/>
    <lineage>
        <taxon>Eukaryota</taxon>
        <taxon>Viridiplantae</taxon>
        <taxon>Streptophyta</taxon>
        <taxon>Embryophyta</taxon>
        <taxon>Tracheophyta</taxon>
        <taxon>Spermatophyta</taxon>
        <taxon>Magnoliopsida</taxon>
        <taxon>eudicotyledons</taxon>
        <taxon>Gunneridae</taxon>
        <taxon>Pentapetalae</taxon>
        <taxon>asterids</taxon>
        <taxon>Cornales</taxon>
        <taxon>Nyssaceae</taxon>
        <taxon>Davidia</taxon>
    </lineage>
</organism>
<gene>
    <name evidence="4" type="ORF">Din_014370</name>
</gene>
<dbReference type="InterPro" id="IPR025486">
    <property type="entry name" value="DUF4378"/>
</dbReference>
<evidence type="ECO:0000256" key="1">
    <source>
        <dbReference type="SAM" id="MobiDB-lite"/>
    </source>
</evidence>
<sequence length="937" mass="106138">MAKRSQRRTVRYEKNQAGCIWGLISIFDFRNGRSTRKLLSDRRRGIGQAVGAGYSRSKPNKLTNLDEKSRGIYDAEESKTVEANAAKTSVKELMEEEMFSEQDPKKQVSSAEVEAREFDSERGGHVKKSCKPTKKTSKRSCDIHACDLNAAENMGPQNSYHQISEQKTSNNLDLEVIVEELYHQIHQKSTGCVKHDWHEDLDVQPNQTYSIFEEKLSEAIKVFVNEKSTNGKNLTKDGKIHHSKEFMDALQTLSSNKELFLELLKDPDSLLVKHIQDLEDAQIEKEQNSKSLARSNLLDKELSNSRPSELVHRKQHNFFRRKSKSQERNPLKGNENCQPSNRIVILKPGPAGMQNSQTESNLRSSLQSHYSLGDKGQSERIASQFSFTEIKRKLKHAMGKERHGIISDGITHRFPYEHQNSGKGDKGVGGEIGGWGSPNRNHFYNERFARPSIGIKKVDKIDKPEDAETSMRNEIVGYPEQRVSNIYVEAKKHLSEMLSNGDEIEDFSSGQLPKTLGRILALPEFNVSPICSPGRDKEHSFVTAQMRMSAYNNFHMVNENTWRLIQEDHVSHLGPSRQGLEIQSCITDDNPDDKEQAPNSNQNVANELNHANAVEETSCSMRDEISSEADAEIVKTTDTVFPEESKALEVSAEGSSNDQKGDIAEVCDEEKSAQCLKLDSFEEDQSLSSPLTSPSSSLIIKKVEDLERPERPSPVSVLEPLFTEDDISPASTKSLPVEPPMQPLQIHLEEAVFSAIDQGICVRTCMEDEESTFEYVEAVLLGSGLNWDEFLLRWLSSEQLLDSSLFDEVELFSNRSCHDQKLLFDCTNEVLKEVCERYFGYSPWVSFVKQNIRPVPKGKNLIHEVWEGVEWHLLLQPPPHILDQMVRKDMAKSEKWMDLRVDAENIAIEMGEAILEDVMEDTILSFVNDLESEFSTT</sequence>
<dbReference type="EMBL" id="GHES01014370">
    <property type="protein sequence ID" value="MPA44929.1"/>
    <property type="molecule type" value="Transcribed_RNA"/>
</dbReference>
<feature type="domain" description="DUF4378" evidence="3">
    <location>
        <begin position="773"/>
        <end position="921"/>
    </location>
</feature>
<feature type="compositionally biased region" description="Basic residues" evidence="1">
    <location>
        <begin position="125"/>
        <end position="134"/>
    </location>
</feature>
<dbReference type="InterPro" id="IPR022212">
    <property type="entry name" value="DUF3741"/>
</dbReference>
<evidence type="ECO:0000259" key="3">
    <source>
        <dbReference type="Pfam" id="PF14309"/>
    </source>
</evidence>
<feature type="compositionally biased region" description="Basic and acidic residues" evidence="1">
    <location>
        <begin position="115"/>
        <end position="124"/>
    </location>
</feature>
<name>A0A5B6ZL24_DAVIN</name>
<feature type="compositionally biased region" description="Basic residues" evidence="1">
    <location>
        <begin position="313"/>
        <end position="323"/>
    </location>
</feature>
<feature type="domain" description="DUF3741" evidence="2">
    <location>
        <begin position="226"/>
        <end position="269"/>
    </location>
</feature>
<dbReference type="Pfam" id="PF12552">
    <property type="entry name" value="DUF3741"/>
    <property type="match status" value="1"/>
</dbReference>
<evidence type="ECO:0000313" key="4">
    <source>
        <dbReference type="EMBL" id="MPA44929.1"/>
    </source>
</evidence>
<evidence type="ECO:0000259" key="2">
    <source>
        <dbReference type="Pfam" id="PF12552"/>
    </source>
</evidence>
<protein>
    <recommendedName>
        <fullName evidence="5">DUF4378 domain-containing protein</fullName>
    </recommendedName>
</protein>
<dbReference type="AlphaFoldDB" id="A0A5B6ZL24"/>
<reference evidence="4" key="1">
    <citation type="submission" date="2019-08" db="EMBL/GenBank/DDBJ databases">
        <title>Reference gene set and small RNA set construction with multiple tissues from Davidia involucrata Baill.</title>
        <authorList>
            <person name="Yang H."/>
            <person name="Zhou C."/>
            <person name="Li G."/>
            <person name="Wang J."/>
            <person name="Gao P."/>
            <person name="Wang M."/>
            <person name="Wang R."/>
            <person name="Zhao Y."/>
        </authorList>
    </citation>
    <scope>NUCLEOTIDE SEQUENCE</scope>
    <source>
        <tissue evidence="4">Mixed with DoveR01_LX</tissue>
    </source>
</reference>
<dbReference type="PANTHER" id="PTHR47212">
    <property type="entry name" value="ADHESIN-LIKE PROTEIN, PUTATIVE (DUF3741)-RELATED"/>
    <property type="match status" value="1"/>
</dbReference>
<accession>A0A5B6ZL24</accession>
<proteinExistence type="predicted"/>
<feature type="region of interest" description="Disordered" evidence="1">
    <location>
        <begin position="115"/>
        <end position="134"/>
    </location>
</feature>
<dbReference type="PANTHER" id="PTHR47212:SF4">
    <property type="entry name" value="ADHESIN-LIKE PROTEIN, PUTATIVE (DUF3741)-RELATED"/>
    <property type="match status" value="1"/>
</dbReference>